<dbReference type="SUPFAM" id="SSF160945">
    <property type="entry name" value="PH0156-like"/>
    <property type="match status" value="1"/>
</dbReference>
<dbReference type="PATRIC" id="fig|179408.3.peg.535"/>
<dbReference type="KEGG" id="oni:Osc7112_0428"/>
<accession>K9VB33</accession>
<dbReference type="InterPro" id="IPR024508">
    <property type="entry name" value="DUF3226"/>
</dbReference>
<organism evidence="1 2">
    <name type="scientific">Phormidium nigroviride PCC 7112</name>
    <dbReference type="NCBI Taxonomy" id="179408"/>
    <lineage>
        <taxon>Bacteria</taxon>
        <taxon>Bacillati</taxon>
        <taxon>Cyanobacteriota</taxon>
        <taxon>Cyanophyceae</taxon>
        <taxon>Oscillatoriophycideae</taxon>
        <taxon>Oscillatoriales</taxon>
        <taxon>Oscillatoriaceae</taxon>
        <taxon>Phormidium</taxon>
    </lineage>
</organism>
<keyword evidence="2" id="KW-1185">Reference proteome</keyword>
<evidence type="ECO:0008006" key="3">
    <source>
        <dbReference type="Google" id="ProtNLM"/>
    </source>
</evidence>
<evidence type="ECO:0000313" key="2">
    <source>
        <dbReference type="Proteomes" id="UP000010478"/>
    </source>
</evidence>
<gene>
    <name evidence="1" type="ORF">Osc7112_0428</name>
</gene>
<dbReference type="Proteomes" id="UP000010478">
    <property type="component" value="Chromosome"/>
</dbReference>
<proteinExistence type="predicted"/>
<protein>
    <recommendedName>
        <fullName evidence="3">DUF4435 domain-containing protein</fullName>
    </recommendedName>
</protein>
<dbReference type="Pfam" id="PF11536">
    <property type="entry name" value="DUF3226"/>
    <property type="match status" value="1"/>
</dbReference>
<dbReference type="RefSeq" id="WP_015174371.1">
    <property type="nucleotide sequence ID" value="NC_019729.1"/>
</dbReference>
<evidence type="ECO:0000313" key="1">
    <source>
        <dbReference type="EMBL" id="AFZ05036.1"/>
    </source>
</evidence>
<sequence length="227" mass="25426">MPKARKPPQSKPQQLLVEGKNDRHVIWALCQQYQLPETFSVEVPQEEGTEGVDALLNGLPERLKAENLRTLGIVVDADRNLSARWQSIKDKLSAIGYRDIPQSPPPEGWVCTPSDPYLPRVGVWLMPNNQLPGMLEDFVAYLIPPGDTLHPKAEAILQELEQAGLNRYTLIHHPKALIHTWLAWQKTPAMPMGQAITAQVLSCDGPIALIFIEWLKHLFELIARSAG</sequence>
<reference evidence="1 2" key="1">
    <citation type="submission" date="2012-05" db="EMBL/GenBank/DDBJ databases">
        <title>Finished chromosome of genome of Oscillatoria sp. PCC 7112.</title>
        <authorList>
            <consortium name="US DOE Joint Genome Institute"/>
            <person name="Gugger M."/>
            <person name="Coursin T."/>
            <person name="Rippka R."/>
            <person name="Tandeau De Marsac N."/>
            <person name="Huntemann M."/>
            <person name="Wei C.-L."/>
            <person name="Han J."/>
            <person name="Detter J.C."/>
            <person name="Han C."/>
            <person name="Tapia R."/>
            <person name="Davenport K."/>
            <person name="Daligault H."/>
            <person name="Erkkila T."/>
            <person name="Gu W."/>
            <person name="Munk A.C.C."/>
            <person name="Teshima H."/>
            <person name="Xu Y."/>
            <person name="Chain P."/>
            <person name="Chen A."/>
            <person name="Krypides N."/>
            <person name="Mavromatis K."/>
            <person name="Markowitz V."/>
            <person name="Szeto E."/>
            <person name="Ivanova N."/>
            <person name="Mikhailova N."/>
            <person name="Ovchinnikova G."/>
            <person name="Pagani I."/>
            <person name="Pati A."/>
            <person name="Goodwin L."/>
            <person name="Peters L."/>
            <person name="Pitluck S."/>
            <person name="Woyke T."/>
            <person name="Kerfeld C."/>
        </authorList>
    </citation>
    <scope>NUCLEOTIDE SEQUENCE [LARGE SCALE GENOMIC DNA]</scope>
    <source>
        <strain evidence="1 2">PCC 7112</strain>
    </source>
</reference>
<name>K9VB33_9CYAN</name>
<dbReference type="AlphaFoldDB" id="K9VB33"/>
<dbReference type="EMBL" id="CP003614">
    <property type="protein sequence ID" value="AFZ05036.1"/>
    <property type="molecule type" value="Genomic_DNA"/>
</dbReference>
<dbReference type="HOGENOM" id="CLU_1264732_0_0_3"/>
<dbReference type="STRING" id="179408.Osc7112_0428"/>
<dbReference type="OrthoDB" id="530493at2"/>
<dbReference type="eggNOG" id="ENOG50310W8">
    <property type="taxonomic scope" value="Bacteria"/>
</dbReference>